<evidence type="ECO:0000313" key="1">
    <source>
        <dbReference type="EMBL" id="CAK9054715.1"/>
    </source>
</evidence>
<dbReference type="Proteomes" id="UP001642484">
    <property type="component" value="Unassembled WGS sequence"/>
</dbReference>
<keyword evidence="2" id="KW-1185">Reference proteome</keyword>
<gene>
    <name evidence="1" type="ORF">CCMP2556_LOCUS27329</name>
</gene>
<proteinExistence type="predicted"/>
<reference evidence="1 2" key="1">
    <citation type="submission" date="2024-02" db="EMBL/GenBank/DDBJ databases">
        <authorList>
            <person name="Chen Y."/>
            <person name="Shah S."/>
            <person name="Dougan E. K."/>
            <person name="Thang M."/>
            <person name="Chan C."/>
        </authorList>
    </citation>
    <scope>NUCLEOTIDE SEQUENCE [LARGE SCALE GENOMIC DNA]</scope>
</reference>
<feature type="non-terminal residue" evidence="1">
    <location>
        <position position="136"/>
    </location>
</feature>
<comment type="caution">
    <text evidence="1">The sequence shown here is derived from an EMBL/GenBank/DDBJ whole genome shotgun (WGS) entry which is preliminary data.</text>
</comment>
<organism evidence="1 2">
    <name type="scientific">Durusdinium trenchii</name>
    <dbReference type="NCBI Taxonomy" id="1381693"/>
    <lineage>
        <taxon>Eukaryota</taxon>
        <taxon>Sar</taxon>
        <taxon>Alveolata</taxon>
        <taxon>Dinophyceae</taxon>
        <taxon>Suessiales</taxon>
        <taxon>Symbiodiniaceae</taxon>
        <taxon>Durusdinium</taxon>
    </lineage>
</organism>
<accession>A0ABP0MT97</accession>
<protein>
    <submittedName>
        <fullName evidence="1">Uncharacterized protein</fullName>
    </submittedName>
</protein>
<evidence type="ECO:0000313" key="2">
    <source>
        <dbReference type="Proteomes" id="UP001642484"/>
    </source>
</evidence>
<dbReference type="EMBL" id="CAXAMN010019657">
    <property type="protein sequence ID" value="CAK9054715.1"/>
    <property type="molecule type" value="Genomic_DNA"/>
</dbReference>
<name>A0ABP0MT97_9DINO</name>
<sequence>MDFEALVRKVRSFQKAGTYGRQAWNFYCDSHGEGVRDPRRHPQAFLEAFFDAEKEGLEGLDEWKDPDEIVREKVEIPLPEVSQEEVEAAAARLSHVDRELWSELLKSFPSYWQPIYETPLKFGYDPQKYDFKMLLS</sequence>